<dbReference type="VEuPathDB" id="AmoebaDB:EIN_225850"/>
<dbReference type="KEGG" id="eiv:EIN_225850"/>
<dbReference type="RefSeq" id="XP_004255013.1">
    <property type="nucleotide sequence ID" value="XM_004254965.1"/>
</dbReference>
<dbReference type="OrthoDB" id="28129at2759"/>
<dbReference type="EMBL" id="KB206756">
    <property type="protein sequence ID" value="ELP88242.1"/>
    <property type="molecule type" value="Genomic_DNA"/>
</dbReference>
<dbReference type="GeneID" id="14887270"/>
<evidence type="ECO:0008006" key="3">
    <source>
        <dbReference type="Google" id="ProtNLM"/>
    </source>
</evidence>
<dbReference type="OMA" id="HITINQC"/>
<proteinExistence type="predicted"/>
<dbReference type="AlphaFoldDB" id="A0A0A1U2F2"/>
<name>A0A0A1U2F2_ENTIV</name>
<accession>A0A0A1U2F2</accession>
<keyword evidence="2" id="KW-1185">Reference proteome</keyword>
<gene>
    <name evidence="1" type="ORF">EIN_225850</name>
</gene>
<dbReference type="Proteomes" id="UP000014680">
    <property type="component" value="Unassembled WGS sequence"/>
</dbReference>
<protein>
    <recommendedName>
        <fullName evidence="3">Telomere length regulation protein conserved domain-containing protein</fullName>
    </recommendedName>
</protein>
<sequence length="646" mass="74427">MSLLWEEKVEKEGSSVIEKIQDVNFDRAEALNELKKVDILHQFTIVSSLVENMKGLQSDVVSRISFVVQKFFEEKGCVEVILSKTHQSVVRRMMKVAMLISNRVMEGNNEFFEDRTFCSYLVYKIVKGKTVIGEEKFIKGLAEFNSIETIRGGLEKLLKENVDDSFVDSLLIWIKNSGTRRGVDIIGVLINTLKGNEKKLCYVLDGISLKEIGVDSTLFFETIKYNKLSINDTILKYLVVKLSQSPKANDIIHSIFALYSNTQYISVSSRATQKVLTHYIVYILRCSPFRVGSYLLVKGVSYRIESGIEKMRKEGSVVIREIDFFNKAQRKVFTHNIDDTIEDFDVATVDERENDVDTLMKEVAPEDGSDDVEDIVSSVQELKHNESEVLKDTEHGSKPKEPQQKMQLLYWMDLLSDYTNLKYEDFAHLLKIGSMVINDSSKYNSVYLEQIARDVLLLKNRFNFDFFCDSQIDILSSIVHMKTIPPKRGIQVLLDQIELDREIVIKTMIKNGYNEEWILPLRNYMAVWVYENRYEYAIHLSIQYLKDYSTIEVLREWILLYMNCRINQRVGAGLLTGTIQIIALNKPSLVVATCYDLFDKLAQQLHDDEVNHPFKELRIAASTLLRQLVDVVTKAKSTEKESTLLL</sequence>
<evidence type="ECO:0000313" key="2">
    <source>
        <dbReference type="Proteomes" id="UP000014680"/>
    </source>
</evidence>
<reference evidence="1 2" key="1">
    <citation type="submission" date="2012-10" db="EMBL/GenBank/DDBJ databases">
        <authorList>
            <person name="Zafar N."/>
            <person name="Inman J."/>
            <person name="Hall N."/>
            <person name="Lorenzi H."/>
            <person name="Caler E."/>
        </authorList>
    </citation>
    <scope>NUCLEOTIDE SEQUENCE [LARGE SCALE GENOMIC DNA]</scope>
    <source>
        <strain evidence="1 2">IP1</strain>
    </source>
</reference>
<organism evidence="1 2">
    <name type="scientific">Entamoeba invadens IP1</name>
    <dbReference type="NCBI Taxonomy" id="370355"/>
    <lineage>
        <taxon>Eukaryota</taxon>
        <taxon>Amoebozoa</taxon>
        <taxon>Evosea</taxon>
        <taxon>Archamoebae</taxon>
        <taxon>Mastigamoebida</taxon>
        <taxon>Entamoebidae</taxon>
        <taxon>Entamoeba</taxon>
    </lineage>
</organism>
<evidence type="ECO:0000313" key="1">
    <source>
        <dbReference type="EMBL" id="ELP88242.1"/>
    </source>
</evidence>